<dbReference type="EMBL" id="FOPU01000025">
    <property type="protein sequence ID" value="SFH67050.1"/>
    <property type="molecule type" value="Genomic_DNA"/>
</dbReference>
<dbReference type="AlphaFoldDB" id="A0A1I3BXY7"/>
<proteinExistence type="predicted"/>
<protein>
    <submittedName>
        <fullName evidence="1">Uncharacterized protein</fullName>
    </submittedName>
</protein>
<sequence length="149" mass="15923">MTVSLDSDTSENEDAQMMRTGTTLAASLLLLAACAGTEGDRYGQIIADSTPPSPELRALLAQGATRVAYDPASIRYAEISNVATFKDGLQGVCVRADSKNVKGLYTGVHNIGIPLRDGKPVGGELDHPICNRADVPWHKFPELENLGRK</sequence>
<organism evidence="1 2">
    <name type="scientific">Paracoccus aminovorans</name>
    <dbReference type="NCBI Taxonomy" id="34004"/>
    <lineage>
        <taxon>Bacteria</taxon>
        <taxon>Pseudomonadati</taxon>
        <taxon>Pseudomonadota</taxon>
        <taxon>Alphaproteobacteria</taxon>
        <taxon>Rhodobacterales</taxon>
        <taxon>Paracoccaceae</taxon>
        <taxon>Paracoccus</taxon>
    </lineage>
</organism>
<dbReference type="RefSeq" id="WP_244532117.1">
    <property type="nucleotide sequence ID" value="NZ_FOPU01000025.1"/>
</dbReference>
<dbReference type="Proteomes" id="UP000183635">
    <property type="component" value="Unassembled WGS sequence"/>
</dbReference>
<accession>A0A1I3BXY7</accession>
<keyword evidence="2" id="KW-1185">Reference proteome</keyword>
<evidence type="ECO:0000313" key="1">
    <source>
        <dbReference type="EMBL" id="SFH67050.1"/>
    </source>
</evidence>
<name>A0A1I3BXY7_9RHOB</name>
<evidence type="ECO:0000313" key="2">
    <source>
        <dbReference type="Proteomes" id="UP000183635"/>
    </source>
</evidence>
<gene>
    <name evidence="1" type="ORF">SAMN04488021_12555</name>
</gene>
<reference evidence="1 2" key="1">
    <citation type="submission" date="2016-10" db="EMBL/GenBank/DDBJ databases">
        <authorList>
            <person name="de Groot N.N."/>
        </authorList>
    </citation>
    <scope>NUCLEOTIDE SEQUENCE [LARGE SCALE GENOMIC DNA]</scope>
    <source>
        <strain evidence="1 2">DSM 8537</strain>
    </source>
</reference>